<organism evidence="1 2">
    <name type="scientific">Datura stramonium</name>
    <name type="common">Jimsonweed</name>
    <name type="synonym">Common thornapple</name>
    <dbReference type="NCBI Taxonomy" id="4076"/>
    <lineage>
        <taxon>Eukaryota</taxon>
        <taxon>Viridiplantae</taxon>
        <taxon>Streptophyta</taxon>
        <taxon>Embryophyta</taxon>
        <taxon>Tracheophyta</taxon>
        <taxon>Spermatophyta</taxon>
        <taxon>Magnoliopsida</taxon>
        <taxon>eudicotyledons</taxon>
        <taxon>Gunneridae</taxon>
        <taxon>Pentapetalae</taxon>
        <taxon>asterids</taxon>
        <taxon>lamiids</taxon>
        <taxon>Solanales</taxon>
        <taxon>Solanaceae</taxon>
        <taxon>Solanoideae</taxon>
        <taxon>Datureae</taxon>
        <taxon>Datura</taxon>
    </lineage>
</organism>
<feature type="non-terminal residue" evidence="1">
    <location>
        <position position="1"/>
    </location>
</feature>
<dbReference type="Proteomes" id="UP000823775">
    <property type="component" value="Unassembled WGS sequence"/>
</dbReference>
<name>A0ABS8ST53_DATST</name>
<reference evidence="1 2" key="1">
    <citation type="journal article" date="2021" name="BMC Genomics">
        <title>Datura genome reveals duplications of psychoactive alkaloid biosynthetic genes and high mutation rate following tissue culture.</title>
        <authorList>
            <person name="Rajewski A."/>
            <person name="Carter-House D."/>
            <person name="Stajich J."/>
            <person name="Litt A."/>
        </authorList>
    </citation>
    <scope>NUCLEOTIDE SEQUENCE [LARGE SCALE GENOMIC DNA]</scope>
    <source>
        <strain evidence="1">AR-01</strain>
    </source>
</reference>
<accession>A0ABS8ST53</accession>
<feature type="non-terminal residue" evidence="1">
    <location>
        <position position="68"/>
    </location>
</feature>
<gene>
    <name evidence="1" type="ORF">HAX54_047535</name>
</gene>
<comment type="caution">
    <text evidence="1">The sequence shown here is derived from an EMBL/GenBank/DDBJ whole genome shotgun (WGS) entry which is preliminary data.</text>
</comment>
<dbReference type="EMBL" id="JACEIK010000769">
    <property type="protein sequence ID" value="MCD7462001.1"/>
    <property type="molecule type" value="Genomic_DNA"/>
</dbReference>
<protein>
    <submittedName>
        <fullName evidence="1">Uncharacterized protein</fullName>
    </submittedName>
</protein>
<keyword evidence="2" id="KW-1185">Reference proteome</keyword>
<sequence>ILPALRGHDLEGYIDGSCKSPMNFIPNNPNDENSADSILNPAYITWRKQDQLLLHWILSSPTETVLAQ</sequence>
<evidence type="ECO:0000313" key="1">
    <source>
        <dbReference type="EMBL" id="MCD7462001.1"/>
    </source>
</evidence>
<proteinExistence type="predicted"/>
<evidence type="ECO:0000313" key="2">
    <source>
        <dbReference type="Proteomes" id="UP000823775"/>
    </source>
</evidence>